<dbReference type="HAMAP" id="MF_00244">
    <property type="entry name" value="NaMN_adenylyltr"/>
    <property type="match status" value="1"/>
</dbReference>
<dbReference type="EC" id="2.7.7.18" evidence="11"/>
<dbReference type="InterPro" id="IPR014729">
    <property type="entry name" value="Rossmann-like_a/b/a_fold"/>
</dbReference>
<keyword evidence="7 11" id="KW-0547">Nucleotide-binding</keyword>
<dbReference type="EMBL" id="DVMY01000046">
    <property type="protein sequence ID" value="HIU37130.1"/>
    <property type="molecule type" value="Genomic_DNA"/>
</dbReference>
<evidence type="ECO:0000256" key="3">
    <source>
        <dbReference type="ARBA" id="ARBA00009014"/>
    </source>
</evidence>
<accession>A0A9D1IGN3</accession>
<comment type="catalytic activity">
    <reaction evidence="10 11">
        <text>nicotinate beta-D-ribonucleotide + ATP + H(+) = deamido-NAD(+) + diphosphate</text>
        <dbReference type="Rhea" id="RHEA:22860"/>
        <dbReference type="ChEBI" id="CHEBI:15378"/>
        <dbReference type="ChEBI" id="CHEBI:30616"/>
        <dbReference type="ChEBI" id="CHEBI:33019"/>
        <dbReference type="ChEBI" id="CHEBI:57502"/>
        <dbReference type="ChEBI" id="CHEBI:58437"/>
        <dbReference type="EC" id="2.7.7.18"/>
    </reaction>
</comment>
<evidence type="ECO:0000256" key="5">
    <source>
        <dbReference type="ARBA" id="ARBA00022679"/>
    </source>
</evidence>
<dbReference type="PANTHER" id="PTHR39321">
    <property type="entry name" value="NICOTINATE-NUCLEOTIDE ADENYLYLTRANSFERASE-RELATED"/>
    <property type="match status" value="1"/>
</dbReference>
<comment type="pathway">
    <text evidence="2 11">Cofactor biosynthesis; NAD(+) biosynthesis; deamido-NAD(+) from nicotinate D-ribonucleotide: step 1/1.</text>
</comment>
<comment type="similarity">
    <text evidence="3 11">Belongs to the NadD family.</text>
</comment>
<dbReference type="SUPFAM" id="SSF52374">
    <property type="entry name" value="Nucleotidylyl transferase"/>
    <property type="match status" value="1"/>
</dbReference>
<evidence type="ECO:0000256" key="10">
    <source>
        <dbReference type="ARBA" id="ARBA00048721"/>
    </source>
</evidence>
<sequence length="202" mass="23596">MRFGFFGGTFNPVHLGHLTLANEAIESLQLDHLWWLPANPWQKDAADLMPVDDRLEMLKRAIADQTKMSIDTRELDRHTSSYSIDTVKELAQLYPKDDRFYLIGSDQWENFHTWKNWRDIFDYVTIVVFSRNGQHNVPATEVSRFLSQHAIEVKMLTMPALDIESSQIRKMLAQQPCNYSLLKNKLPSNVLNYLQAKELRKD</sequence>
<keyword evidence="9 11" id="KW-0520">NAD</keyword>
<dbReference type="Pfam" id="PF01467">
    <property type="entry name" value="CTP_transf_like"/>
    <property type="match status" value="1"/>
</dbReference>
<name>A0A9D1IGN3_9BURK</name>
<comment type="caution">
    <text evidence="13">The sequence shown here is derived from an EMBL/GenBank/DDBJ whole genome shotgun (WGS) entry which is preliminary data.</text>
</comment>
<evidence type="ECO:0000256" key="7">
    <source>
        <dbReference type="ARBA" id="ARBA00022741"/>
    </source>
</evidence>
<feature type="domain" description="Cytidyltransferase-like" evidence="12">
    <location>
        <begin position="5"/>
        <end position="170"/>
    </location>
</feature>
<evidence type="ECO:0000256" key="11">
    <source>
        <dbReference type="HAMAP-Rule" id="MF_00244"/>
    </source>
</evidence>
<dbReference type="InterPro" id="IPR004821">
    <property type="entry name" value="Cyt_trans-like"/>
</dbReference>
<protein>
    <recommendedName>
        <fullName evidence="11">Probable nicotinate-nucleotide adenylyltransferase</fullName>
        <ecNumber evidence="11">2.7.7.18</ecNumber>
    </recommendedName>
    <alternativeName>
        <fullName evidence="11">Deamido-NAD(+) diphosphorylase</fullName>
    </alternativeName>
    <alternativeName>
        <fullName evidence="11">Deamido-NAD(+) pyrophosphorylase</fullName>
    </alternativeName>
    <alternativeName>
        <fullName evidence="11">Nicotinate mononucleotide adenylyltransferase</fullName>
        <shortName evidence="11">NaMN adenylyltransferase</shortName>
    </alternativeName>
</protein>
<dbReference type="AlphaFoldDB" id="A0A9D1IGN3"/>
<dbReference type="Gene3D" id="3.40.50.620">
    <property type="entry name" value="HUPs"/>
    <property type="match status" value="1"/>
</dbReference>
<gene>
    <name evidence="11 13" type="primary">nadD</name>
    <name evidence="13" type="ORF">IAC56_02510</name>
</gene>
<dbReference type="CDD" id="cd02165">
    <property type="entry name" value="NMNAT"/>
    <property type="match status" value="1"/>
</dbReference>
<keyword evidence="4 11" id="KW-0662">Pyridine nucleotide biosynthesis</keyword>
<keyword evidence="8 11" id="KW-0067">ATP-binding</keyword>
<proteinExistence type="inferred from homology"/>
<comment type="function">
    <text evidence="1 11">Catalyzes the reversible adenylation of nicotinate mononucleotide (NaMN) to nicotinic acid adenine dinucleotide (NaAD).</text>
</comment>
<reference evidence="13" key="1">
    <citation type="submission" date="2020-10" db="EMBL/GenBank/DDBJ databases">
        <authorList>
            <person name="Gilroy R."/>
        </authorList>
    </citation>
    <scope>NUCLEOTIDE SEQUENCE</scope>
    <source>
        <strain evidence="13">7463</strain>
    </source>
</reference>
<dbReference type="NCBIfam" id="TIGR00482">
    <property type="entry name" value="nicotinate (nicotinamide) nucleotide adenylyltransferase"/>
    <property type="match status" value="1"/>
</dbReference>
<keyword evidence="5 11" id="KW-0808">Transferase</keyword>
<evidence type="ECO:0000313" key="13">
    <source>
        <dbReference type="EMBL" id="HIU37130.1"/>
    </source>
</evidence>
<dbReference type="NCBIfam" id="TIGR00125">
    <property type="entry name" value="cyt_tran_rel"/>
    <property type="match status" value="1"/>
</dbReference>
<evidence type="ECO:0000256" key="8">
    <source>
        <dbReference type="ARBA" id="ARBA00022840"/>
    </source>
</evidence>
<evidence type="ECO:0000256" key="1">
    <source>
        <dbReference type="ARBA" id="ARBA00002324"/>
    </source>
</evidence>
<evidence type="ECO:0000259" key="12">
    <source>
        <dbReference type="Pfam" id="PF01467"/>
    </source>
</evidence>
<dbReference type="GO" id="GO:0009435">
    <property type="term" value="P:NAD+ biosynthetic process"/>
    <property type="evidence" value="ECO:0007669"/>
    <property type="project" value="UniProtKB-UniRule"/>
</dbReference>
<evidence type="ECO:0000256" key="4">
    <source>
        <dbReference type="ARBA" id="ARBA00022642"/>
    </source>
</evidence>
<dbReference type="InterPro" id="IPR005248">
    <property type="entry name" value="NadD/NMNAT"/>
</dbReference>
<dbReference type="GO" id="GO:0005524">
    <property type="term" value="F:ATP binding"/>
    <property type="evidence" value="ECO:0007669"/>
    <property type="project" value="UniProtKB-KW"/>
</dbReference>
<dbReference type="PANTHER" id="PTHR39321:SF3">
    <property type="entry name" value="PHOSPHOPANTETHEINE ADENYLYLTRANSFERASE"/>
    <property type="match status" value="1"/>
</dbReference>
<organism evidence="13 14">
    <name type="scientific">Candidatus Aphodousia faecigallinarum</name>
    <dbReference type="NCBI Taxonomy" id="2840677"/>
    <lineage>
        <taxon>Bacteria</taxon>
        <taxon>Pseudomonadati</taxon>
        <taxon>Pseudomonadota</taxon>
        <taxon>Betaproteobacteria</taxon>
        <taxon>Burkholderiales</taxon>
        <taxon>Sutterellaceae</taxon>
        <taxon>Sutterellaceae incertae sedis</taxon>
        <taxon>Candidatus Aphodousia</taxon>
    </lineage>
</organism>
<evidence type="ECO:0000256" key="6">
    <source>
        <dbReference type="ARBA" id="ARBA00022695"/>
    </source>
</evidence>
<evidence type="ECO:0000256" key="2">
    <source>
        <dbReference type="ARBA" id="ARBA00005019"/>
    </source>
</evidence>
<reference evidence="13" key="2">
    <citation type="journal article" date="2021" name="PeerJ">
        <title>Extensive microbial diversity within the chicken gut microbiome revealed by metagenomics and culture.</title>
        <authorList>
            <person name="Gilroy R."/>
            <person name="Ravi A."/>
            <person name="Getino M."/>
            <person name="Pursley I."/>
            <person name="Horton D.L."/>
            <person name="Alikhan N.F."/>
            <person name="Baker D."/>
            <person name="Gharbi K."/>
            <person name="Hall N."/>
            <person name="Watson M."/>
            <person name="Adriaenssens E.M."/>
            <person name="Foster-Nyarko E."/>
            <person name="Jarju S."/>
            <person name="Secka A."/>
            <person name="Antonio M."/>
            <person name="Oren A."/>
            <person name="Chaudhuri R.R."/>
            <person name="La Ragione R."/>
            <person name="Hildebrand F."/>
            <person name="Pallen M.J."/>
        </authorList>
    </citation>
    <scope>NUCLEOTIDE SEQUENCE</scope>
    <source>
        <strain evidence="13">7463</strain>
    </source>
</reference>
<evidence type="ECO:0000256" key="9">
    <source>
        <dbReference type="ARBA" id="ARBA00023027"/>
    </source>
</evidence>
<dbReference type="GO" id="GO:0004515">
    <property type="term" value="F:nicotinate-nucleotide adenylyltransferase activity"/>
    <property type="evidence" value="ECO:0007669"/>
    <property type="project" value="UniProtKB-UniRule"/>
</dbReference>
<keyword evidence="6 11" id="KW-0548">Nucleotidyltransferase</keyword>
<dbReference type="Proteomes" id="UP000824083">
    <property type="component" value="Unassembled WGS sequence"/>
</dbReference>
<evidence type="ECO:0000313" key="14">
    <source>
        <dbReference type="Proteomes" id="UP000824083"/>
    </source>
</evidence>